<accession>A0ABC8UZT0</accession>
<sequence length="98" mass="10931">MQSRPADKMVGQFLWAKESEVVNWFQVNIEATLSHACLVNSKTHTQTSLFTPAPNKRLTKPKPAKDISPKNRADAPTEKNSVSAPGHRIVGDHRTRPM</sequence>
<name>A0ABC8UZT0_9AQUA</name>
<proteinExistence type="predicted"/>
<evidence type="ECO:0000256" key="1">
    <source>
        <dbReference type="SAM" id="MobiDB-lite"/>
    </source>
</evidence>
<dbReference type="EMBL" id="CAUOFW020009613">
    <property type="protein sequence ID" value="CAK9186519.1"/>
    <property type="molecule type" value="Genomic_DNA"/>
</dbReference>
<evidence type="ECO:0000313" key="3">
    <source>
        <dbReference type="Proteomes" id="UP001642360"/>
    </source>
</evidence>
<gene>
    <name evidence="2" type="ORF">ILEXP_LOCUS57014</name>
</gene>
<protein>
    <submittedName>
        <fullName evidence="2">Uncharacterized protein</fullName>
    </submittedName>
</protein>
<evidence type="ECO:0000313" key="2">
    <source>
        <dbReference type="EMBL" id="CAK9186519.1"/>
    </source>
</evidence>
<keyword evidence="3" id="KW-1185">Reference proteome</keyword>
<dbReference type="Proteomes" id="UP001642360">
    <property type="component" value="Unassembled WGS sequence"/>
</dbReference>
<feature type="compositionally biased region" description="Basic and acidic residues" evidence="1">
    <location>
        <begin position="63"/>
        <end position="77"/>
    </location>
</feature>
<reference evidence="2 3" key="1">
    <citation type="submission" date="2024-02" db="EMBL/GenBank/DDBJ databases">
        <authorList>
            <person name="Vignale AGUSTIN F."/>
            <person name="Sosa J E."/>
            <person name="Modenutti C."/>
        </authorList>
    </citation>
    <scope>NUCLEOTIDE SEQUENCE [LARGE SCALE GENOMIC DNA]</scope>
</reference>
<comment type="caution">
    <text evidence="2">The sequence shown here is derived from an EMBL/GenBank/DDBJ whole genome shotgun (WGS) entry which is preliminary data.</text>
</comment>
<feature type="compositionally biased region" description="Basic and acidic residues" evidence="1">
    <location>
        <begin position="89"/>
        <end position="98"/>
    </location>
</feature>
<dbReference type="AlphaFoldDB" id="A0ABC8UZT0"/>
<feature type="region of interest" description="Disordered" evidence="1">
    <location>
        <begin position="43"/>
        <end position="98"/>
    </location>
</feature>
<organism evidence="2 3">
    <name type="scientific">Ilex paraguariensis</name>
    <name type="common">yerba mate</name>
    <dbReference type="NCBI Taxonomy" id="185542"/>
    <lineage>
        <taxon>Eukaryota</taxon>
        <taxon>Viridiplantae</taxon>
        <taxon>Streptophyta</taxon>
        <taxon>Embryophyta</taxon>
        <taxon>Tracheophyta</taxon>
        <taxon>Spermatophyta</taxon>
        <taxon>Magnoliopsida</taxon>
        <taxon>eudicotyledons</taxon>
        <taxon>Gunneridae</taxon>
        <taxon>Pentapetalae</taxon>
        <taxon>asterids</taxon>
        <taxon>campanulids</taxon>
        <taxon>Aquifoliales</taxon>
        <taxon>Aquifoliaceae</taxon>
        <taxon>Ilex</taxon>
    </lineage>
</organism>